<gene>
    <name evidence="2" type="ORF">V7S43_008272</name>
</gene>
<accession>A0ABD3FLC1</accession>
<evidence type="ECO:0000256" key="1">
    <source>
        <dbReference type="SAM" id="MobiDB-lite"/>
    </source>
</evidence>
<reference evidence="2 3" key="1">
    <citation type="submission" date="2024-09" db="EMBL/GenBank/DDBJ databases">
        <title>Genome sequencing and assembly of Phytophthora oleae, isolate VK10A, causative agent of rot of olive drupes.</title>
        <authorList>
            <person name="Conti Taguali S."/>
            <person name="Riolo M."/>
            <person name="La Spada F."/>
            <person name="Cacciola S.O."/>
            <person name="Dionisio G."/>
        </authorList>
    </citation>
    <scope>NUCLEOTIDE SEQUENCE [LARGE SCALE GENOMIC DNA]</scope>
    <source>
        <strain evidence="2 3">VK10A</strain>
    </source>
</reference>
<feature type="compositionally biased region" description="Acidic residues" evidence="1">
    <location>
        <begin position="21"/>
        <end position="43"/>
    </location>
</feature>
<keyword evidence="3" id="KW-1185">Reference proteome</keyword>
<comment type="caution">
    <text evidence="2">The sequence shown here is derived from an EMBL/GenBank/DDBJ whole genome shotgun (WGS) entry which is preliminary data.</text>
</comment>
<evidence type="ECO:0000313" key="2">
    <source>
        <dbReference type="EMBL" id="KAL3666652.1"/>
    </source>
</evidence>
<sequence>MRVIKHLQISSGREQRAERPSEEEEEEEGSSVPDEDDGDADDESERRGLTAEDPPGIPEPGASKAAPNPNMDCSTCGARVVPPPVTLDGLGLQLLRCACCKQPMAYEAFTAGTGRELARHCKACASGP</sequence>
<name>A0ABD3FLC1_9STRA</name>
<feature type="region of interest" description="Disordered" evidence="1">
    <location>
        <begin position="1"/>
        <end position="77"/>
    </location>
</feature>
<proteinExistence type="predicted"/>
<protein>
    <submittedName>
        <fullName evidence="2">Uncharacterized protein</fullName>
    </submittedName>
</protein>
<dbReference type="AlphaFoldDB" id="A0ABD3FLC1"/>
<organism evidence="2 3">
    <name type="scientific">Phytophthora oleae</name>
    <dbReference type="NCBI Taxonomy" id="2107226"/>
    <lineage>
        <taxon>Eukaryota</taxon>
        <taxon>Sar</taxon>
        <taxon>Stramenopiles</taxon>
        <taxon>Oomycota</taxon>
        <taxon>Peronosporomycetes</taxon>
        <taxon>Peronosporales</taxon>
        <taxon>Peronosporaceae</taxon>
        <taxon>Phytophthora</taxon>
    </lineage>
</organism>
<dbReference type="EMBL" id="JBIMZQ010000016">
    <property type="protein sequence ID" value="KAL3666652.1"/>
    <property type="molecule type" value="Genomic_DNA"/>
</dbReference>
<evidence type="ECO:0000313" key="3">
    <source>
        <dbReference type="Proteomes" id="UP001632037"/>
    </source>
</evidence>
<dbReference type="Proteomes" id="UP001632037">
    <property type="component" value="Unassembled WGS sequence"/>
</dbReference>